<feature type="transmembrane region" description="Helical" evidence="1">
    <location>
        <begin position="446"/>
        <end position="471"/>
    </location>
</feature>
<feature type="transmembrane region" description="Helical" evidence="1">
    <location>
        <begin position="53"/>
        <end position="72"/>
    </location>
</feature>
<name>W2P4K2_PHYNI</name>
<feature type="transmembrane region" description="Helical" evidence="1">
    <location>
        <begin position="192"/>
        <end position="217"/>
    </location>
</feature>
<feature type="transmembrane region" description="Helical" evidence="1">
    <location>
        <begin position="223"/>
        <end position="247"/>
    </location>
</feature>
<protein>
    <submittedName>
        <fullName evidence="2">Uncharacterized protein</fullName>
    </submittedName>
</protein>
<keyword evidence="1" id="KW-1133">Transmembrane helix</keyword>
<feature type="transmembrane region" description="Helical" evidence="1">
    <location>
        <begin position="491"/>
        <end position="514"/>
    </location>
</feature>
<keyword evidence="1" id="KW-0812">Transmembrane</keyword>
<evidence type="ECO:0000313" key="2">
    <source>
        <dbReference type="EMBL" id="ETM54859.1"/>
    </source>
</evidence>
<gene>
    <name evidence="2" type="ORF">L914_01863</name>
</gene>
<dbReference type="EMBL" id="KI690888">
    <property type="protein sequence ID" value="ETM54859.1"/>
    <property type="molecule type" value="Genomic_DNA"/>
</dbReference>
<feature type="transmembrane region" description="Helical" evidence="1">
    <location>
        <begin position="280"/>
        <end position="298"/>
    </location>
</feature>
<proteinExistence type="predicted"/>
<feature type="transmembrane region" description="Helical" evidence="1">
    <location>
        <begin position="92"/>
        <end position="114"/>
    </location>
</feature>
<sequence length="569" mass="64711">MRCSSARNGIQLILRGAAKLYHHWQSLQVSYRGNKYSIERLLALDEYMEKTSALRVAFVVCGTLIPMVILVISQELIPLNDPRKGWRVNYGFWARVGILSGVVSMAIVNQAKVIIRSTVFRLRQSVLLFGCQALTYPVASMGIAACVGFPIPFFALSTIPVFFLLLLVWFSLIAGTQCIRDILHHPKELTTFALYICTQMLMPVVYPIYEVIFYAAANTRYEFPVILLLSIIKIVMKYIISLALTGMEDMMPKAVTFSVDFFHAVYLATCVQRTRSTTTIVIVIAVDVAQSALMLYGLHKRSRTMSARARTAAGVCDNNGSLVTALRIICTSSKRLENQHLGGIRMRSCLPYRLSRTSMECINNLERVQQRRISRMALKRRALISRAIARIYWWHRRTSIRPIETAVISPIEDQSIEMKYPRQNSAVNRRSNVLKEGLETLFTSECLVLVGYLHTSIAMFYANFVVMMIYLPSARYHSELLGLTPENVGETVKSVFIFGYLEFLSFALLALMLYRRYGLQAFYHLAFVLETQVVRIQGKVIMWMLLILAFRVDHFGKLFILSNGMSPTI</sequence>
<dbReference type="Proteomes" id="UP000054532">
    <property type="component" value="Unassembled WGS sequence"/>
</dbReference>
<dbReference type="VEuPathDB" id="FungiDB:PPTG_06670"/>
<reference evidence="2" key="1">
    <citation type="submission" date="2013-11" db="EMBL/GenBank/DDBJ databases">
        <title>The Genome Sequence of Phytophthora parasitica IAC_01/95.</title>
        <authorList>
            <consortium name="The Broad Institute Genomics Platform"/>
            <person name="Russ C."/>
            <person name="Tyler B."/>
            <person name="Panabieres F."/>
            <person name="Shan W."/>
            <person name="Tripathy S."/>
            <person name="Grunwald N."/>
            <person name="Machado M."/>
            <person name="Johnson C.S."/>
            <person name="Arredondo F."/>
            <person name="Hong C."/>
            <person name="Coffey M."/>
            <person name="Young S.K."/>
            <person name="Zeng Q."/>
            <person name="Gargeya S."/>
            <person name="Fitzgerald M."/>
            <person name="Abouelleil A."/>
            <person name="Alvarado L."/>
            <person name="Chapman S.B."/>
            <person name="Gainer-Dewar J."/>
            <person name="Goldberg J."/>
            <person name="Griggs A."/>
            <person name="Gujja S."/>
            <person name="Hansen M."/>
            <person name="Howarth C."/>
            <person name="Imamovic A."/>
            <person name="Ireland A."/>
            <person name="Larimer J."/>
            <person name="McCowan C."/>
            <person name="Murphy C."/>
            <person name="Pearson M."/>
            <person name="Poon T.W."/>
            <person name="Priest M."/>
            <person name="Roberts A."/>
            <person name="Saif S."/>
            <person name="Shea T."/>
            <person name="Sykes S."/>
            <person name="Wortman J."/>
            <person name="Nusbaum C."/>
            <person name="Birren B."/>
        </authorList>
    </citation>
    <scope>NUCLEOTIDE SEQUENCE [LARGE SCALE GENOMIC DNA]</scope>
    <source>
        <strain evidence="2">IAC_01/95</strain>
    </source>
</reference>
<keyword evidence="1" id="KW-0472">Membrane</keyword>
<feature type="transmembrane region" description="Helical" evidence="1">
    <location>
        <begin position="151"/>
        <end position="172"/>
    </location>
</feature>
<evidence type="ECO:0000256" key="1">
    <source>
        <dbReference type="SAM" id="Phobius"/>
    </source>
</evidence>
<dbReference type="AlphaFoldDB" id="W2P4K2"/>
<organism evidence="2">
    <name type="scientific">Phytophthora nicotianae</name>
    <name type="common">Potato buckeye rot agent</name>
    <name type="synonym">Phytophthora parasitica</name>
    <dbReference type="NCBI Taxonomy" id="4792"/>
    <lineage>
        <taxon>Eukaryota</taxon>
        <taxon>Sar</taxon>
        <taxon>Stramenopiles</taxon>
        <taxon>Oomycota</taxon>
        <taxon>Peronosporomycetes</taxon>
        <taxon>Peronosporales</taxon>
        <taxon>Peronosporaceae</taxon>
        <taxon>Phytophthora</taxon>
    </lineage>
</organism>
<accession>W2P4K2</accession>